<evidence type="ECO:0000256" key="2">
    <source>
        <dbReference type="ARBA" id="ARBA00022741"/>
    </source>
</evidence>
<evidence type="ECO:0000259" key="17">
    <source>
        <dbReference type="PROSITE" id="PS51198"/>
    </source>
</evidence>
<dbReference type="GO" id="GO:0043138">
    <property type="term" value="F:3'-5' DNA helicase activity"/>
    <property type="evidence" value="ECO:0007669"/>
    <property type="project" value="UniProtKB-EC"/>
</dbReference>
<dbReference type="AlphaFoldDB" id="A0A918S274"/>
<evidence type="ECO:0000256" key="10">
    <source>
        <dbReference type="ARBA" id="ARBA00023235"/>
    </source>
</evidence>
<dbReference type="Gene3D" id="3.40.50.300">
    <property type="entry name" value="P-loop containing nucleotide triphosphate hydrolases"/>
    <property type="match status" value="4"/>
</dbReference>
<feature type="domain" description="UvrD-like helicase C-terminal" evidence="18">
    <location>
        <begin position="480"/>
        <end position="777"/>
    </location>
</feature>
<evidence type="ECO:0000256" key="15">
    <source>
        <dbReference type="PROSITE-ProRule" id="PRU00560"/>
    </source>
</evidence>
<evidence type="ECO:0000256" key="12">
    <source>
        <dbReference type="ARBA" id="ARBA00034808"/>
    </source>
</evidence>
<dbReference type="Pfam" id="PF12705">
    <property type="entry name" value="PDDEXK_1"/>
    <property type="match status" value="1"/>
</dbReference>
<evidence type="ECO:0000256" key="1">
    <source>
        <dbReference type="ARBA" id="ARBA00022722"/>
    </source>
</evidence>
<feature type="compositionally biased region" description="Polar residues" evidence="16">
    <location>
        <begin position="12"/>
        <end position="27"/>
    </location>
</feature>
<keyword evidence="10" id="KW-0413">Isomerase</keyword>
<dbReference type="PROSITE" id="PS51198">
    <property type="entry name" value="UVRD_HELICASE_ATP_BIND"/>
    <property type="match status" value="1"/>
</dbReference>
<dbReference type="Proteomes" id="UP000646579">
    <property type="component" value="Unassembled WGS sequence"/>
</dbReference>
<evidence type="ECO:0000256" key="4">
    <source>
        <dbReference type="ARBA" id="ARBA00022801"/>
    </source>
</evidence>
<organism evidence="19 20">
    <name type="scientific">Devosia pacifica</name>
    <dbReference type="NCBI Taxonomy" id="1335967"/>
    <lineage>
        <taxon>Bacteria</taxon>
        <taxon>Pseudomonadati</taxon>
        <taxon>Pseudomonadota</taxon>
        <taxon>Alphaproteobacteria</taxon>
        <taxon>Hyphomicrobiales</taxon>
        <taxon>Devosiaceae</taxon>
        <taxon>Devosia</taxon>
    </lineage>
</organism>
<dbReference type="InterPro" id="IPR011335">
    <property type="entry name" value="Restrct_endonuc-II-like"/>
</dbReference>
<keyword evidence="9" id="KW-0234">DNA repair</keyword>
<dbReference type="InterPro" id="IPR014151">
    <property type="entry name" value="DNA_helicase_AddA"/>
</dbReference>
<gene>
    <name evidence="19" type="ORF">GCM10007989_15450</name>
</gene>
<evidence type="ECO:0000256" key="6">
    <source>
        <dbReference type="ARBA" id="ARBA00022839"/>
    </source>
</evidence>
<keyword evidence="6" id="KW-0269">Exonuclease</keyword>
<dbReference type="EC" id="5.6.2.4" evidence="12"/>
<evidence type="ECO:0000256" key="16">
    <source>
        <dbReference type="SAM" id="MobiDB-lite"/>
    </source>
</evidence>
<feature type="binding site" evidence="15">
    <location>
        <begin position="29"/>
        <end position="36"/>
    </location>
    <ligand>
        <name>ATP</name>
        <dbReference type="ChEBI" id="CHEBI:30616"/>
    </ligand>
</feature>
<evidence type="ECO:0000256" key="5">
    <source>
        <dbReference type="ARBA" id="ARBA00022806"/>
    </source>
</evidence>
<dbReference type="InterPro" id="IPR000212">
    <property type="entry name" value="DNA_helicase_UvrD/REP"/>
</dbReference>
<dbReference type="RefSeq" id="WP_189424973.1">
    <property type="nucleotide sequence ID" value="NZ_BMZE01000002.1"/>
</dbReference>
<feature type="region of interest" description="Disordered" evidence="16">
    <location>
        <begin position="1"/>
        <end position="27"/>
    </location>
</feature>
<dbReference type="SUPFAM" id="SSF52540">
    <property type="entry name" value="P-loop containing nucleoside triphosphate hydrolases"/>
    <property type="match status" value="1"/>
</dbReference>
<keyword evidence="1" id="KW-0540">Nuclease</keyword>
<dbReference type="GO" id="GO:0005829">
    <property type="term" value="C:cytosol"/>
    <property type="evidence" value="ECO:0007669"/>
    <property type="project" value="TreeGrafter"/>
</dbReference>
<evidence type="ECO:0000313" key="19">
    <source>
        <dbReference type="EMBL" id="GHA21155.1"/>
    </source>
</evidence>
<evidence type="ECO:0000256" key="11">
    <source>
        <dbReference type="ARBA" id="ARBA00034617"/>
    </source>
</evidence>
<evidence type="ECO:0000256" key="14">
    <source>
        <dbReference type="ARBA" id="ARBA00048988"/>
    </source>
</evidence>
<evidence type="ECO:0000256" key="7">
    <source>
        <dbReference type="ARBA" id="ARBA00022840"/>
    </source>
</evidence>
<keyword evidence="8" id="KW-0238">DNA-binding</keyword>
<feature type="region of interest" description="Disordered" evidence="16">
    <location>
        <begin position="514"/>
        <end position="533"/>
    </location>
</feature>
<proteinExistence type="predicted"/>
<keyword evidence="4 15" id="KW-0378">Hydrolase</keyword>
<evidence type="ECO:0000313" key="20">
    <source>
        <dbReference type="Proteomes" id="UP000646579"/>
    </source>
</evidence>
<comment type="catalytic activity">
    <reaction evidence="14">
        <text>ATP + H2O = ADP + phosphate + H(+)</text>
        <dbReference type="Rhea" id="RHEA:13065"/>
        <dbReference type="ChEBI" id="CHEBI:15377"/>
        <dbReference type="ChEBI" id="CHEBI:15378"/>
        <dbReference type="ChEBI" id="CHEBI:30616"/>
        <dbReference type="ChEBI" id="CHEBI:43474"/>
        <dbReference type="ChEBI" id="CHEBI:456216"/>
        <dbReference type="EC" id="5.6.2.4"/>
    </reaction>
</comment>
<dbReference type="GO" id="GO:0003677">
    <property type="term" value="F:DNA binding"/>
    <property type="evidence" value="ECO:0007669"/>
    <property type="project" value="UniProtKB-KW"/>
</dbReference>
<dbReference type="InterPro" id="IPR014017">
    <property type="entry name" value="DNA_helicase_UvrD-like_C"/>
</dbReference>
<name>A0A918S274_9HYPH</name>
<comment type="catalytic activity">
    <reaction evidence="11">
        <text>Couples ATP hydrolysis with the unwinding of duplex DNA by translocating in the 3'-5' direction.</text>
        <dbReference type="EC" id="5.6.2.4"/>
    </reaction>
</comment>
<reference evidence="19" key="1">
    <citation type="journal article" date="2014" name="Int. J. Syst. Evol. Microbiol.">
        <title>Complete genome sequence of Corynebacterium casei LMG S-19264T (=DSM 44701T), isolated from a smear-ripened cheese.</title>
        <authorList>
            <consortium name="US DOE Joint Genome Institute (JGI-PGF)"/>
            <person name="Walter F."/>
            <person name="Albersmeier A."/>
            <person name="Kalinowski J."/>
            <person name="Ruckert C."/>
        </authorList>
    </citation>
    <scope>NUCLEOTIDE SEQUENCE</scope>
    <source>
        <strain evidence="19">KCTC 32437</strain>
    </source>
</reference>
<protein>
    <recommendedName>
        <fullName evidence="12">DNA 3'-5' helicase</fullName>
        <ecNumber evidence="12">5.6.2.4</ecNumber>
    </recommendedName>
    <alternativeName>
        <fullName evidence="13">DNA 3'-5' helicase II</fullName>
    </alternativeName>
</protein>
<dbReference type="GO" id="GO:0004527">
    <property type="term" value="F:exonuclease activity"/>
    <property type="evidence" value="ECO:0007669"/>
    <property type="project" value="UniProtKB-KW"/>
</dbReference>
<keyword evidence="2 15" id="KW-0547">Nucleotide-binding</keyword>
<sequence length="1136" mass="124111">MTRAFDIPADTINHQRQASNPTGSAWVSANAGSGKTHVLTQRVLRLLLAGAQPEAILCLTYTKAAAAEMRSRISAVLGEWAIIEDAELDAKLLELGQTITEPLRLKARQLFARALETPGGLKIVTIHAFCESVLHRFPLEAEVPFDFTVIEDVARAELIRQSREAVLAAGLRGDAGTEAVEELFDQMSDFAIDEAISAALGAGRRLGVVLSDPQGAKHRLRTLVDYRGRTAEAVENEMIADRLIGPGEITRIFSICPPQPGKNTFEANLALLDAESPSLDGWLAVFLTNELEVRKNFPKKALYAGDQILAERVLVEAERLAALCIERKTARLVVRSEALLDVLGSITGEYEARKRARSLLDFDDLIDRLASLLSDQHKAWVQYKLDAGIHHILVDESQDTNPAQWRVVRALADEFFTGAGQVAGPRTLFSVGDPKQSIYSFQGAEPRLFLETGRYYGQRAEEVKADFSDIELKTSFRTLRPILEAVDKVCAQEDIRKALLATLVHHDTARTHEGGSVTLWPPVQQTNEREPSDAWPLEPLDSAETAQRQIAQKIAANIKRWLDSGRTRVNGEPLRADDIMILVQTRSTLFHEIIQALMAANVPTPGADRLGVTGHIAVMDLMSLADVLSSPDDDLQLAAVLRSPLFDVGEEDLFEIAHGRTGTLWQALQQTQNVHGAAAAGNLTRWRGRLGTDRPYEFFTHILYAEGGLERFHARLGPEVDDVFGEFLSLALDHEQDSQPSMTGFLAAMRRQDVMIKRELAESGGGVRVMTVHGAKGLEAPVVILADAATTPSGTQLNGAVYLLDTAPGPLLLHAARGADHVPQTLPIREAMRKALEDEYWRRLYVGMTRAEEALYVTGALTPGKTAESQLANSWYQAIERALRDEARIETDEAGDETALVYPAHAGDSAGRRSAPMAVELDLVSLPPLRQPKLVAVVQPSSAGTNRAGAMNLEPAVQSVRDAEEARKAGLALHALLQHLATIEADQRHKIAEKAMPALLPEHPHLHDELVAKACSILSAPQLQHLFGPASRAEVPFLASARRKGEAVRLVGRIDRLVVDAEGVLVVDYKSDASLPKSAQAVPGNYVTQLGLYALVAGQLFPDMPVRAAILWTSLESLMYFDPGQLAQAAHEFTLE</sequence>
<evidence type="ECO:0000256" key="13">
    <source>
        <dbReference type="ARBA" id="ARBA00034923"/>
    </source>
</evidence>
<dbReference type="InterPro" id="IPR027417">
    <property type="entry name" value="P-loop_NTPase"/>
</dbReference>
<dbReference type="InterPro" id="IPR014016">
    <property type="entry name" value="UvrD-like_ATP-bd"/>
</dbReference>
<evidence type="ECO:0000259" key="18">
    <source>
        <dbReference type="PROSITE" id="PS51217"/>
    </source>
</evidence>
<feature type="domain" description="UvrD-like helicase ATP-binding" evidence="17">
    <location>
        <begin position="8"/>
        <end position="479"/>
    </location>
</feature>
<dbReference type="PANTHER" id="PTHR11070">
    <property type="entry name" value="UVRD / RECB / PCRA DNA HELICASE FAMILY MEMBER"/>
    <property type="match status" value="1"/>
</dbReference>
<evidence type="ECO:0000256" key="9">
    <source>
        <dbReference type="ARBA" id="ARBA00023204"/>
    </source>
</evidence>
<accession>A0A918S274</accession>
<evidence type="ECO:0000256" key="8">
    <source>
        <dbReference type="ARBA" id="ARBA00023125"/>
    </source>
</evidence>
<dbReference type="Pfam" id="PF00580">
    <property type="entry name" value="UvrD-helicase"/>
    <property type="match status" value="1"/>
</dbReference>
<dbReference type="SUPFAM" id="SSF52980">
    <property type="entry name" value="Restriction endonuclease-like"/>
    <property type="match status" value="1"/>
</dbReference>
<dbReference type="Gene3D" id="3.90.320.10">
    <property type="match status" value="1"/>
</dbReference>
<dbReference type="PANTHER" id="PTHR11070:SF2">
    <property type="entry name" value="ATP-DEPENDENT DNA HELICASE SRS2"/>
    <property type="match status" value="1"/>
</dbReference>
<keyword evidence="7 15" id="KW-0067">ATP-binding</keyword>
<keyword evidence="5 15" id="KW-0347">Helicase</keyword>
<comment type="caution">
    <text evidence="19">The sequence shown here is derived from an EMBL/GenBank/DDBJ whole genome shotgun (WGS) entry which is preliminary data.</text>
</comment>
<dbReference type="PROSITE" id="PS51217">
    <property type="entry name" value="UVRD_HELICASE_CTER"/>
    <property type="match status" value="1"/>
</dbReference>
<dbReference type="Gene3D" id="1.10.486.10">
    <property type="entry name" value="PCRA, domain 4"/>
    <property type="match status" value="1"/>
</dbReference>
<reference evidence="19" key="2">
    <citation type="submission" date="2020-09" db="EMBL/GenBank/DDBJ databases">
        <authorList>
            <person name="Sun Q."/>
            <person name="Kim S."/>
        </authorList>
    </citation>
    <scope>NUCLEOTIDE SEQUENCE</scope>
    <source>
        <strain evidence="19">KCTC 32437</strain>
    </source>
</reference>
<dbReference type="GO" id="GO:0033202">
    <property type="term" value="C:DNA helicase complex"/>
    <property type="evidence" value="ECO:0007669"/>
    <property type="project" value="TreeGrafter"/>
</dbReference>
<dbReference type="GO" id="GO:0005524">
    <property type="term" value="F:ATP binding"/>
    <property type="evidence" value="ECO:0007669"/>
    <property type="project" value="UniProtKB-UniRule"/>
</dbReference>
<keyword evidence="20" id="KW-1185">Reference proteome</keyword>
<dbReference type="EMBL" id="BMZE01000002">
    <property type="protein sequence ID" value="GHA21155.1"/>
    <property type="molecule type" value="Genomic_DNA"/>
</dbReference>
<dbReference type="GO" id="GO:0000725">
    <property type="term" value="P:recombinational repair"/>
    <property type="evidence" value="ECO:0007669"/>
    <property type="project" value="TreeGrafter"/>
</dbReference>
<dbReference type="Pfam" id="PF13361">
    <property type="entry name" value="UvrD_C"/>
    <property type="match status" value="1"/>
</dbReference>
<dbReference type="NCBIfam" id="TIGR02784">
    <property type="entry name" value="addA_alphas"/>
    <property type="match status" value="1"/>
</dbReference>
<dbReference type="InterPro" id="IPR011604">
    <property type="entry name" value="PDDEXK-like_dom_sf"/>
</dbReference>
<evidence type="ECO:0000256" key="3">
    <source>
        <dbReference type="ARBA" id="ARBA00022763"/>
    </source>
</evidence>
<keyword evidence="3" id="KW-0227">DNA damage</keyword>
<dbReference type="InterPro" id="IPR038726">
    <property type="entry name" value="PDDEXK_AddAB-type"/>
</dbReference>